<feature type="chain" id="PRO_5001804380" description="VCBS repeat-containing protein" evidence="1">
    <location>
        <begin position="19"/>
        <end position="67"/>
    </location>
</feature>
<sequence length="67" mass="7285">MYKILLTFCLSFSFLAYTQNLNFADSKFKALILNSSAGNGIAKDFNGNSIVVDSNGDGQIQVIKSKC</sequence>
<dbReference type="AlphaFoldDB" id="A0A086BK88"/>
<evidence type="ECO:0008006" key="4">
    <source>
        <dbReference type="Google" id="ProtNLM"/>
    </source>
</evidence>
<dbReference type="Proteomes" id="UP000028709">
    <property type="component" value="Unassembled WGS sequence"/>
</dbReference>
<evidence type="ECO:0000256" key="1">
    <source>
        <dbReference type="SAM" id="SignalP"/>
    </source>
</evidence>
<dbReference type="EMBL" id="JPRJ01000007">
    <property type="protein sequence ID" value="KFF29352.1"/>
    <property type="molecule type" value="Genomic_DNA"/>
</dbReference>
<keyword evidence="1" id="KW-0732">Signal</keyword>
<reference evidence="2 3" key="1">
    <citation type="submission" date="2014-07" db="EMBL/GenBank/DDBJ databases">
        <title>Genome of Chryseobacterium piperi CTM.</title>
        <authorList>
            <person name="Pipes S.E."/>
            <person name="Stropko S.J."/>
            <person name="Newman J.D."/>
        </authorList>
    </citation>
    <scope>NUCLEOTIDE SEQUENCE [LARGE SCALE GENOMIC DNA]</scope>
    <source>
        <strain evidence="2 3">CTM</strain>
    </source>
</reference>
<keyword evidence="3" id="KW-1185">Reference proteome</keyword>
<protein>
    <recommendedName>
        <fullName evidence="4">VCBS repeat-containing protein</fullName>
    </recommendedName>
</protein>
<dbReference type="RefSeq" id="WP_034682563.1">
    <property type="nucleotide sequence ID" value="NZ_CP023049.2"/>
</dbReference>
<evidence type="ECO:0000313" key="2">
    <source>
        <dbReference type="EMBL" id="KFF29352.1"/>
    </source>
</evidence>
<feature type="signal peptide" evidence="1">
    <location>
        <begin position="1"/>
        <end position="18"/>
    </location>
</feature>
<comment type="caution">
    <text evidence="2">The sequence shown here is derived from an EMBL/GenBank/DDBJ whole genome shotgun (WGS) entry which is preliminary data.</text>
</comment>
<dbReference type="KEGG" id="cpip:CJF12_18885"/>
<accession>A0A086BK88</accession>
<proteinExistence type="predicted"/>
<gene>
    <name evidence="2" type="ORF">IQ37_06015</name>
</gene>
<organism evidence="2 3">
    <name type="scientific">Chryseobacterium piperi</name>
    <dbReference type="NCBI Taxonomy" id="558152"/>
    <lineage>
        <taxon>Bacteria</taxon>
        <taxon>Pseudomonadati</taxon>
        <taxon>Bacteroidota</taxon>
        <taxon>Flavobacteriia</taxon>
        <taxon>Flavobacteriales</taxon>
        <taxon>Weeksellaceae</taxon>
        <taxon>Chryseobacterium group</taxon>
        <taxon>Chryseobacterium</taxon>
    </lineage>
</organism>
<evidence type="ECO:0000313" key="3">
    <source>
        <dbReference type="Proteomes" id="UP000028709"/>
    </source>
</evidence>
<name>A0A086BK88_9FLAO</name>